<dbReference type="GO" id="GO:0016491">
    <property type="term" value="F:oxidoreductase activity"/>
    <property type="evidence" value="ECO:0007669"/>
    <property type="project" value="TreeGrafter"/>
</dbReference>
<reference evidence="1" key="1">
    <citation type="submission" date="2021-06" db="EMBL/GenBank/DDBJ databases">
        <authorList>
            <person name="Nardi T."/>
            <person name="Nardi T."/>
        </authorList>
    </citation>
    <scope>NUCLEOTIDE SEQUENCE</scope>
</reference>
<name>A0A8S4C3G8_9ACAR</name>
<protein>
    <submittedName>
        <fullName evidence="1">FAD-dependent oxidoreductase (Partial)</fullName>
    </submittedName>
</protein>
<dbReference type="EMBL" id="CAJVAF010000012">
    <property type="protein sequence ID" value="CAG7588868.1"/>
    <property type="molecule type" value="Genomic_DNA"/>
</dbReference>
<dbReference type="AlphaFoldDB" id="A0A8S4C3G8"/>
<sequence length="52" mass="5783">MNRIAIIGAGLAGFTTAYRLHKANLNVDVFEARNRVGGRVFTSLQYKKNQSN</sequence>
<accession>A0A8S4C3G8</accession>
<proteinExistence type="predicted"/>
<evidence type="ECO:0000313" key="1">
    <source>
        <dbReference type="EMBL" id="CAG7588868.1"/>
    </source>
</evidence>
<dbReference type="SUPFAM" id="SSF51905">
    <property type="entry name" value="FAD/NAD(P)-binding domain"/>
    <property type="match status" value="1"/>
</dbReference>
<dbReference type="InterPro" id="IPR050281">
    <property type="entry name" value="Flavin_monoamine_oxidase"/>
</dbReference>
<dbReference type="PANTHER" id="PTHR10742">
    <property type="entry name" value="FLAVIN MONOAMINE OXIDASE"/>
    <property type="match status" value="1"/>
</dbReference>
<keyword evidence="2" id="KW-1185">Reference proteome</keyword>
<dbReference type="InterPro" id="IPR036188">
    <property type="entry name" value="FAD/NAD-bd_sf"/>
</dbReference>
<dbReference type="Pfam" id="PF13450">
    <property type="entry name" value="NAD_binding_8"/>
    <property type="match status" value="1"/>
</dbReference>
<dbReference type="PANTHER" id="PTHR10742:SF410">
    <property type="entry name" value="LYSINE-SPECIFIC HISTONE DEMETHYLASE 2"/>
    <property type="match status" value="1"/>
</dbReference>
<dbReference type="PRINTS" id="PR00419">
    <property type="entry name" value="ADXRDTASE"/>
</dbReference>
<evidence type="ECO:0000313" key="2">
    <source>
        <dbReference type="Proteomes" id="UP000837675"/>
    </source>
</evidence>
<dbReference type="Gene3D" id="3.50.50.60">
    <property type="entry name" value="FAD/NAD(P)-binding domain"/>
    <property type="match status" value="1"/>
</dbReference>
<dbReference type="Proteomes" id="UP000837675">
    <property type="component" value="Unassembled WGS sequence"/>
</dbReference>
<comment type="caution">
    <text evidence="1">The sequence shown here is derived from an EMBL/GenBank/DDBJ whole genome shotgun (WGS) entry which is preliminary data.</text>
</comment>
<gene>
    <name evidence="1" type="ORF">MHYMCMPASI_00056</name>
</gene>
<organism evidence="1 2">
    <name type="scientific">Hyalomma marginatum</name>
    <dbReference type="NCBI Taxonomy" id="34627"/>
    <lineage>
        <taxon>Eukaryota</taxon>
        <taxon>Metazoa</taxon>
        <taxon>Ecdysozoa</taxon>
        <taxon>Arthropoda</taxon>
        <taxon>Chelicerata</taxon>
        <taxon>Arachnida</taxon>
        <taxon>Acari</taxon>
        <taxon>Parasitiformes</taxon>
        <taxon>Ixodida</taxon>
        <taxon>Ixodoidea</taxon>
        <taxon>Ixodidae</taxon>
        <taxon>Hyalomminae</taxon>
        <taxon>Hyalomma</taxon>
    </lineage>
</organism>